<dbReference type="EMBL" id="KN569502">
    <property type="protein sequence ID" value="KHJ84226.1"/>
    <property type="molecule type" value="Genomic_DNA"/>
</dbReference>
<reference evidence="1 2" key="1">
    <citation type="submission" date="2014-03" db="EMBL/GenBank/DDBJ databases">
        <title>Draft genome of the hookworm Oesophagostomum dentatum.</title>
        <authorList>
            <person name="Mitreva M."/>
        </authorList>
    </citation>
    <scope>NUCLEOTIDE SEQUENCE [LARGE SCALE GENOMIC DNA]</scope>
    <source>
        <strain evidence="1 2">OD-Hann</strain>
    </source>
</reference>
<dbReference type="AlphaFoldDB" id="A0A0B1SK21"/>
<evidence type="ECO:0000313" key="2">
    <source>
        <dbReference type="Proteomes" id="UP000053660"/>
    </source>
</evidence>
<name>A0A0B1SK21_OESDE</name>
<gene>
    <name evidence="1" type="ORF">OESDEN_16063</name>
</gene>
<evidence type="ECO:0000313" key="1">
    <source>
        <dbReference type="EMBL" id="KHJ84226.1"/>
    </source>
</evidence>
<dbReference type="Proteomes" id="UP000053660">
    <property type="component" value="Unassembled WGS sequence"/>
</dbReference>
<organism evidence="1 2">
    <name type="scientific">Oesophagostomum dentatum</name>
    <name type="common">Nodular worm</name>
    <dbReference type="NCBI Taxonomy" id="61180"/>
    <lineage>
        <taxon>Eukaryota</taxon>
        <taxon>Metazoa</taxon>
        <taxon>Ecdysozoa</taxon>
        <taxon>Nematoda</taxon>
        <taxon>Chromadorea</taxon>
        <taxon>Rhabditida</taxon>
        <taxon>Rhabditina</taxon>
        <taxon>Rhabditomorpha</taxon>
        <taxon>Strongyloidea</taxon>
        <taxon>Strongylidae</taxon>
        <taxon>Oesophagostomum</taxon>
    </lineage>
</organism>
<sequence>MLEVTDDDFYLYTKRNLSDCKDSTADSKNIIIFSDGDTDACRYNDISESCPQWKRDIIRAHPQAAEARAVSKKT</sequence>
<protein>
    <submittedName>
        <fullName evidence="1">Uncharacterized protein</fullName>
    </submittedName>
</protein>
<accession>A0A0B1SK21</accession>
<proteinExistence type="predicted"/>
<keyword evidence="2" id="KW-1185">Reference proteome</keyword>